<dbReference type="PANTHER" id="PTHR33371">
    <property type="entry name" value="INTERMEMBRANE PHOSPHOLIPID TRANSPORT SYSTEM BINDING PROTEIN MLAD-RELATED"/>
    <property type="match status" value="1"/>
</dbReference>
<protein>
    <submittedName>
        <fullName evidence="2">Phospholipid/cholesterol/gamma-HCH transport system substrate-binding protein</fullName>
    </submittedName>
</protein>
<evidence type="ECO:0000259" key="1">
    <source>
        <dbReference type="Pfam" id="PF02470"/>
    </source>
</evidence>
<organism evidence="2 3">
    <name type="scientific">Williamsia serinedens</name>
    <dbReference type="NCBI Taxonomy" id="391736"/>
    <lineage>
        <taxon>Bacteria</taxon>
        <taxon>Bacillati</taxon>
        <taxon>Actinomycetota</taxon>
        <taxon>Actinomycetes</taxon>
        <taxon>Mycobacteriales</taxon>
        <taxon>Nocardiaceae</taxon>
        <taxon>Williamsia</taxon>
    </lineage>
</organism>
<evidence type="ECO:0000313" key="2">
    <source>
        <dbReference type="EMBL" id="MCP2161772.1"/>
    </source>
</evidence>
<dbReference type="Proteomes" id="UP001205740">
    <property type="component" value="Unassembled WGS sequence"/>
</dbReference>
<feature type="domain" description="Mce/MlaD" evidence="1">
    <location>
        <begin position="38"/>
        <end position="109"/>
    </location>
</feature>
<dbReference type="InterPro" id="IPR003399">
    <property type="entry name" value="Mce/MlaD"/>
</dbReference>
<dbReference type="EMBL" id="JAMTCG010000005">
    <property type="protein sequence ID" value="MCP2161772.1"/>
    <property type="molecule type" value="Genomic_DNA"/>
</dbReference>
<name>A0ABT1H4V5_9NOCA</name>
<evidence type="ECO:0000313" key="3">
    <source>
        <dbReference type="Proteomes" id="UP001205740"/>
    </source>
</evidence>
<sequence>MQRRLLLPLAAVLVLVVVIVGVVVARTSAADDTRALCADFGDASGLYPGNAVAMLGKKVGSVTGIHQNGDQPGVRVDMKIDKNVPLPSDVGATLVSLSIVTERQIEFSKPFAGGARYDSNECIPLSRTRTPLGVSQTLDSISNLSDDLVRDNGRNTDAVMQSLKLVSANLQGTAGDVSGIIKDSAALIDDPAKRDGQIRRIVSNLASLTGVATENSTEVTQLFDNFVGAIEVIIAFGQTFGAATEYAGTFVPILSRLASDFGPPIFAIGDAAVPLIANAAKQPNVVATVAARTAKLVVDHPDSESILKAFATSVPLARVAGACGSPAARGVCQTAASGATIAGLIGGRSR</sequence>
<gene>
    <name evidence="2" type="ORF">LX12_002971</name>
</gene>
<keyword evidence="3" id="KW-1185">Reference proteome</keyword>
<comment type="caution">
    <text evidence="2">The sequence shown here is derived from an EMBL/GenBank/DDBJ whole genome shotgun (WGS) entry which is preliminary data.</text>
</comment>
<reference evidence="2 3" key="1">
    <citation type="submission" date="2022-06" db="EMBL/GenBank/DDBJ databases">
        <title>Genomic Encyclopedia of Archaeal and Bacterial Type Strains, Phase II (KMG-II): from individual species to whole genera.</title>
        <authorList>
            <person name="Goeker M."/>
        </authorList>
    </citation>
    <scope>NUCLEOTIDE SEQUENCE [LARGE SCALE GENOMIC DNA]</scope>
    <source>
        <strain evidence="2 3">DSM 45037</strain>
    </source>
</reference>
<dbReference type="PANTHER" id="PTHR33371:SF4">
    <property type="entry name" value="INTERMEMBRANE PHOSPHOLIPID TRANSPORT SYSTEM BINDING PROTEIN MLAD"/>
    <property type="match status" value="1"/>
</dbReference>
<proteinExistence type="predicted"/>
<dbReference type="InterPro" id="IPR052336">
    <property type="entry name" value="MlaD_Phospholipid_Transporter"/>
</dbReference>
<dbReference type="RefSeq" id="WP_253655350.1">
    <property type="nucleotide sequence ID" value="NZ_BAAAOE010000001.1"/>
</dbReference>
<dbReference type="Pfam" id="PF02470">
    <property type="entry name" value="MlaD"/>
    <property type="match status" value="1"/>
</dbReference>
<accession>A0ABT1H4V5</accession>